<dbReference type="Proteomes" id="UP000008177">
    <property type="component" value="Unplaced contigs"/>
</dbReference>
<feature type="region of interest" description="Disordered" evidence="1">
    <location>
        <begin position="45"/>
        <end position="67"/>
    </location>
</feature>
<organism evidence="2 3">
    <name type="scientific">Botryotinia fuckeliana (strain T4)</name>
    <name type="common">Noble rot fungus</name>
    <name type="synonym">Botrytis cinerea</name>
    <dbReference type="NCBI Taxonomy" id="999810"/>
    <lineage>
        <taxon>Eukaryota</taxon>
        <taxon>Fungi</taxon>
        <taxon>Dikarya</taxon>
        <taxon>Ascomycota</taxon>
        <taxon>Pezizomycotina</taxon>
        <taxon>Leotiomycetes</taxon>
        <taxon>Helotiales</taxon>
        <taxon>Sclerotiniaceae</taxon>
        <taxon>Botrytis</taxon>
    </lineage>
</organism>
<dbReference type="HOGENOM" id="CLU_2812067_0_0_1"/>
<reference evidence="3" key="1">
    <citation type="journal article" date="2011" name="PLoS Genet.">
        <title>Genomic analysis of the necrotrophic fungal pathogens Sclerotinia sclerotiorum and Botrytis cinerea.</title>
        <authorList>
            <person name="Amselem J."/>
            <person name="Cuomo C.A."/>
            <person name="van Kan J.A."/>
            <person name="Viaud M."/>
            <person name="Benito E.P."/>
            <person name="Couloux A."/>
            <person name="Coutinho P.M."/>
            <person name="de Vries R.P."/>
            <person name="Dyer P.S."/>
            <person name="Fillinger S."/>
            <person name="Fournier E."/>
            <person name="Gout L."/>
            <person name="Hahn M."/>
            <person name="Kohn L."/>
            <person name="Lapalu N."/>
            <person name="Plummer K.M."/>
            <person name="Pradier J.M."/>
            <person name="Quevillon E."/>
            <person name="Sharon A."/>
            <person name="Simon A."/>
            <person name="ten Have A."/>
            <person name="Tudzynski B."/>
            <person name="Tudzynski P."/>
            <person name="Wincker P."/>
            <person name="Andrew M."/>
            <person name="Anthouard V."/>
            <person name="Beever R.E."/>
            <person name="Beffa R."/>
            <person name="Benoit I."/>
            <person name="Bouzid O."/>
            <person name="Brault B."/>
            <person name="Chen Z."/>
            <person name="Choquer M."/>
            <person name="Collemare J."/>
            <person name="Cotton P."/>
            <person name="Danchin E.G."/>
            <person name="Da Silva C."/>
            <person name="Gautier A."/>
            <person name="Giraud C."/>
            <person name="Giraud T."/>
            <person name="Gonzalez C."/>
            <person name="Grossetete S."/>
            <person name="Guldener U."/>
            <person name="Henrissat B."/>
            <person name="Howlett B.J."/>
            <person name="Kodira C."/>
            <person name="Kretschmer M."/>
            <person name="Lappartient A."/>
            <person name="Leroch M."/>
            <person name="Levis C."/>
            <person name="Mauceli E."/>
            <person name="Neuveglise C."/>
            <person name="Oeser B."/>
            <person name="Pearson M."/>
            <person name="Poulain J."/>
            <person name="Poussereau N."/>
            <person name="Quesneville H."/>
            <person name="Rascle C."/>
            <person name="Schumacher J."/>
            <person name="Segurens B."/>
            <person name="Sexton A."/>
            <person name="Silva E."/>
            <person name="Sirven C."/>
            <person name="Soanes D.M."/>
            <person name="Talbot N.J."/>
            <person name="Templeton M."/>
            <person name="Yandava C."/>
            <person name="Yarden O."/>
            <person name="Zeng Q."/>
            <person name="Rollins J.A."/>
            <person name="Lebrun M.H."/>
            <person name="Dickman M."/>
        </authorList>
    </citation>
    <scope>NUCLEOTIDE SEQUENCE [LARGE SCALE GENOMIC DNA]</scope>
    <source>
        <strain evidence="3">T4</strain>
    </source>
</reference>
<evidence type="ECO:0000313" key="2">
    <source>
        <dbReference type="EMBL" id="CCD52976.1"/>
    </source>
</evidence>
<dbReference type="AlphaFoldDB" id="G2YMX8"/>
<proteinExistence type="predicted"/>
<evidence type="ECO:0000313" key="3">
    <source>
        <dbReference type="Proteomes" id="UP000008177"/>
    </source>
</evidence>
<sequence length="67" mass="7346">MTILTTYDSSVPAIRKISEMLFFNSRDASCIRATATHYNTDRFVGSNSKRNALSSPTDGVQSIGSTR</sequence>
<dbReference type="EMBL" id="FQ790345">
    <property type="protein sequence ID" value="CCD52976.1"/>
    <property type="molecule type" value="Genomic_DNA"/>
</dbReference>
<accession>G2YMX8</accession>
<evidence type="ECO:0000256" key="1">
    <source>
        <dbReference type="SAM" id="MobiDB-lite"/>
    </source>
</evidence>
<name>G2YMX8_BOTF4</name>
<protein>
    <submittedName>
        <fullName evidence="2">Uncharacterized protein</fullName>
    </submittedName>
</protein>
<dbReference type="InParanoid" id="G2YMX8"/>
<gene>
    <name evidence="2" type="ORF">BofuT4_uP139000.1</name>
</gene>